<dbReference type="AlphaFoldDB" id="A0A0M4FI17"/>
<accession>A0A0M4FI17</accession>
<sequence>MNQQEMAAEINALERKIEEQQHTLAQLKETLTCLEEQEAERRRFISSKEIIDLVYSHIGKRLNMSTMKRWADEGYLGEVIDEKERFWAIKSKQGKKRYVYPKAAVFPFLNEKGYLKPKFAVLDAVEAKQGIKGMIIDFYLEKEHFCYTLQLDGTFQSISGINEDDLQLVEKEI</sequence>
<proteinExistence type="predicted"/>
<dbReference type="STRING" id="1441095.AM592_13505"/>
<evidence type="ECO:0000313" key="2">
    <source>
        <dbReference type="EMBL" id="ALC82487.1"/>
    </source>
</evidence>
<organism evidence="2 3">
    <name type="scientific">Bacillus gobiensis</name>
    <dbReference type="NCBI Taxonomy" id="1441095"/>
    <lineage>
        <taxon>Bacteria</taxon>
        <taxon>Bacillati</taxon>
        <taxon>Bacillota</taxon>
        <taxon>Bacilli</taxon>
        <taxon>Bacillales</taxon>
        <taxon>Bacillaceae</taxon>
        <taxon>Bacillus</taxon>
    </lineage>
</organism>
<dbReference type="EMBL" id="CP012600">
    <property type="protein sequence ID" value="ALC82487.1"/>
    <property type="molecule type" value="Genomic_DNA"/>
</dbReference>
<protein>
    <submittedName>
        <fullName evidence="2">Uncharacterized protein</fullName>
    </submittedName>
</protein>
<dbReference type="Proteomes" id="UP000067625">
    <property type="component" value="Chromosome"/>
</dbReference>
<evidence type="ECO:0000313" key="3">
    <source>
        <dbReference type="Proteomes" id="UP000067625"/>
    </source>
</evidence>
<evidence type="ECO:0000256" key="1">
    <source>
        <dbReference type="SAM" id="Coils"/>
    </source>
</evidence>
<dbReference type="RefSeq" id="WP_053604278.1">
    <property type="nucleotide sequence ID" value="NZ_CP012600.1"/>
</dbReference>
<keyword evidence="3" id="KW-1185">Reference proteome</keyword>
<dbReference type="OrthoDB" id="2864841at2"/>
<gene>
    <name evidence="2" type="ORF">AM592_13505</name>
</gene>
<reference evidence="2 3" key="2">
    <citation type="journal article" date="2016" name="Int. J. Syst. Evol. Microbiol.">
        <title>Bacillus gobiensis sp. nov., isolated from a soil sample.</title>
        <authorList>
            <person name="Liu B."/>
            <person name="Liu G.H."/>
            <person name="Cetin S."/>
            <person name="Schumann P."/>
            <person name="Pan Z.Z."/>
            <person name="Chen Q.Q."/>
        </authorList>
    </citation>
    <scope>NUCLEOTIDE SEQUENCE [LARGE SCALE GENOMIC DNA]</scope>
    <source>
        <strain evidence="2 3">FJAT-4402</strain>
    </source>
</reference>
<reference evidence="3" key="1">
    <citation type="submission" date="2015-08" db="EMBL/GenBank/DDBJ databases">
        <title>Genome sequencing project for genomic taxonomy and phylogenomics of Bacillus-like bacteria.</title>
        <authorList>
            <person name="Liu B."/>
            <person name="Wang J."/>
            <person name="Zhu Y."/>
            <person name="Liu G."/>
            <person name="Chen Q."/>
            <person name="Chen Z."/>
            <person name="Lan J."/>
            <person name="Che J."/>
            <person name="Ge C."/>
            <person name="Shi H."/>
            <person name="Pan Z."/>
            <person name="Liu X."/>
        </authorList>
    </citation>
    <scope>NUCLEOTIDE SEQUENCE [LARGE SCALE GENOMIC DNA]</scope>
    <source>
        <strain evidence="3">FJAT-4402</strain>
    </source>
</reference>
<feature type="coiled-coil region" evidence="1">
    <location>
        <begin position="3"/>
        <end position="37"/>
    </location>
</feature>
<name>A0A0M4FI17_9BACI</name>
<dbReference type="PATRIC" id="fig|1441095.3.peg.2963"/>
<keyword evidence="1" id="KW-0175">Coiled coil</keyword>